<reference evidence="1" key="1">
    <citation type="submission" date="2021-02" db="EMBL/GenBank/DDBJ databases">
        <authorList>
            <person name="Nowell W R."/>
        </authorList>
    </citation>
    <scope>NUCLEOTIDE SEQUENCE</scope>
    <source>
        <strain evidence="1">Ploen Becks lab</strain>
    </source>
</reference>
<dbReference type="Proteomes" id="UP000663879">
    <property type="component" value="Unassembled WGS sequence"/>
</dbReference>
<gene>
    <name evidence="1" type="ORF">OXX778_LOCUS13982</name>
</gene>
<keyword evidence="2" id="KW-1185">Reference proteome</keyword>
<accession>A0A814DCC2</accession>
<sequence length="126" mass="14876">MQTIKSEIIDYSSSVINEIDIQCEIVLEKLNEKNKIERMSQVNDTRKIMIEKVHEIEKFNLDDLSTDTKCSFEKKIFFFIPNNEFEIVPFNKSSIKTKMLFNNELGMLIVLSYFEDKGFIETFKNS</sequence>
<name>A0A814DCC2_9BILA</name>
<comment type="caution">
    <text evidence="1">The sequence shown here is derived from an EMBL/GenBank/DDBJ whole genome shotgun (WGS) entry which is preliminary data.</text>
</comment>
<protein>
    <submittedName>
        <fullName evidence="1">Uncharacterized protein</fullName>
    </submittedName>
</protein>
<dbReference type="AlphaFoldDB" id="A0A814DCC2"/>
<organism evidence="1 2">
    <name type="scientific">Brachionus calyciflorus</name>
    <dbReference type="NCBI Taxonomy" id="104777"/>
    <lineage>
        <taxon>Eukaryota</taxon>
        <taxon>Metazoa</taxon>
        <taxon>Spiralia</taxon>
        <taxon>Gnathifera</taxon>
        <taxon>Rotifera</taxon>
        <taxon>Eurotatoria</taxon>
        <taxon>Monogononta</taxon>
        <taxon>Pseudotrocha</taxon>
        <taxon>Ploima</taxon>
        <taxon>Brachionidae</taxon>
        <taxon>Brachionus</taxon>
    </lineage>
</organism>
<evidence type="ECO:0000313" key="1">
    <source>
        <dbReference type="EMBL" id="CAF0951769.1"/>
    </source>
</evidence>
<proteinExistence type="predicted"/>
<evidence type="ECO:0000313" key="2">
    <source>
        <dbReference type="Proteomes" id="UP000663879"/>
    </source>
</evidence>
<dbReference type="EMBL" id="CAJNOC010002793">
    <property type="protein sequence ID" value="CAF0951769.1"/>
    <property type="molecule type" value="Genomic_DNA"/>
</dbReference>